<dbReference type="GO" id="GO:0015128">
    <property type="term" value="F:gluconate transmembrane transporter activity"/>
    <property type="evidence" value="ECO:0007669"/>
    <property type="project" value="InterPro"/>
</dbReference>
<feature type="transmembrane region" description="Helical" evidence="1">
    <location>
        <begin position="29"/>
        <end position="47"/>
    </location>
</feature>
<dbReference type="Pfam" id="PF02447">
    <property type="entry name" value="GntP_permease"/>
    <property type="match status" value="1"/>
</dbReference>
<dbReference type="AlphaFoldDB" id="A0A9D2E4F0"/>
<comment type="caution">
    <text evidence="2">The sequence shown here is derived from an EMBL/GenBank/DDBJ whole genome shotgun (WGS) entry which is preliminary data.</text>
</comment>
<protein>
    <submittedName>
        <fullName evidence="2">GntP family permease</fullName>
    </submittedName>
</protein>
<dbReference type="PANTHER" id="PTHR30354:SF7">
    <property type="entry name" value="BLL7963 PROTEIN"/>
    <property type="match status" value="1"/>
</dbReference>
<evidence type="ECO:0000313" key="3">
    <source>
        <dbReference type="Proteomes" id="UP000824035"/>
    </source>
</evidence>
<evidence type="ECO:0000313" key="2">
    <source>
        <dbReference type="EMBL" id="HIZ30596.1"/>
    </source>
</evidence>
<keyword evidence="1" id="KW-1133">Transmembrane helix</keyword>
<dbReference type="Proteomes" id="UP000824035">
    <property type="component" value="Unassembled WGS sequence"/>
</dbReference>
<dbReference type="InterPro" id="IPR003474">
    <property type="entry name" value="Glcn_transporter"/>
</dbReference>
<sequence length="437" mass="46451">MLGVIGILLGIATLIFLTWKGWHMGLATIAAAFVVILFNGMDIWPAISESYATAFKDFAGSWFLLFALGAIFGKVMDESGAAATISNFIVSKLGKKRIVLVVLVTTAILAYGGISVFVIMFTMYPICMALFKDADIPRKLFPAMSICMAGTTCMTFLPGAPSVPNLVPTEALGTTIYAAPVIGILGGVFVFILDYLFFTKMIKVCAAKGEHFAAAADDVIFDLNDPKQTQNLPPVWKAFAPIVVLIVAAFVLMQFLTPSNYAVVAAMTLACLVGVVLMHDKFSAKKAVGVGFSNGFNSLVVTSSIMGFGGLVTASPTFTKVTEWILGLDMDPILLACVGINVICAITGSASGGITIFWNTLADYMISTGINSQILHRITCIACSGLDAMPYSSGIVLANEVGKTQLKDSYVYMFISNAVIPLIGLVFAIILYNIGLC</sequence>
<accession>A0A9D2E4F0</accession>
<feature type="transmembrane region" description="Helical" evidence="1">
    <location>
        <begin position="378"/>
        <end position="398"/>
    </location>
</feature>
<feature type="transmembrane region" description="Helical" evidence="1">
    <location>
        <begin position="98"/>
        <end position="131"/>
    </location>
</feature>
<keyword evidence="1" id="KW-0812">Transmembrane</keyword>
<organism evidence="2 3">
    <name type="scientific">Candidatus Allofournierella merdipullorum</name>
    <dbReference type="NCBI Taxonomy" id="2838595"/>
    <lineage>
        <taxon>Bacteria</taxon>
        <taxon>Bacillati</taxon>
        <taxon>Bacillota</taxon>
        <taxon>Clostridia</taxon>
        <taxon>Eubacteriales</taxon>
        <taxon>Oscillospiraceae</taxon>
        <taxon>Allofournierella</taxon>
    </lineage>
</organism>
<reference evidence="2" key="2">
    <citation type="submission" date="2021-04" db="EMBL/GenBank/DDBJ databases">
        <authorList>
            <person name="Gilroy R."/>
        </authorList>
    </citation>
    <scope>NUCLEOTIDE SEQUENCE</scope>
    <source>
        <strain evidence="2">ChiGjej4B4-18154</strain>
    </source>
</reference>
<evidence type="ECO:0000256" key="1">
    <source>
        <dbReference type="SAM" id="Phobius"/>
    </source>
</evidence>
<name>A0A9D2E4F0_9FIRM</name>
<reference evidence="2" key="1">
    <citation type="journal article" date="2021" name="PeerJ">
        <title>Extensive microbial diversity within the chicken gut microbiome revealed by metagenomics and culture.</title>
        <authorList>
            <person name="Gilroy R."/>
            <person name="Ravi A."/>
            <person name="Getino M."/>
            <person name="Pursley I."/>
            <person name="Horton D.L."/>
            <person name="Alikhan N.F."/>
            <person name="Baker D."/>
            <person name="Gharbi K."/>
            <person name="Hall N."/>
            <person name="Watson M."/>
            <person name="Adriaenssens E.M."/>
            <person name="Foster-Nyarko E."/>
            <person name="Jarju S."/>
            <person name="Secka A."/>
            <person name="Antonio M."/>
            <person name="Oren A."/>
            <person name="Chaudhuri R.R."/>
            <person name="La Ragione R."/>
            <person name="Hildebrand F."/>
            <person name="Pallen M.J."/>
        </authorList>
    </citation>
    <scope>NUCLEOTIDE SEQUENCE</scope>
    <source>
        <strain evidence="2">ChiGjej4B4-18154</strain>
    </source>
</reference>
<feature type="transmembrane region" description="Helical" evidence="1">
    <location>
        <begin position="235"/>
        <end position="255"/>
    </location>
</feature>
<feature type="transmembrane region" description="Helical" evidence="1">
    <location>
        <begin position="333"/>
        <end position="358"/>
    </location>
</feature>
<feature type="transmembrane region" description="Helical" evidence="1">
    <location>
        <begin position="410"/>
        <end position="434"/>
    </location>
</feature>
<dbReference type="EMBL" id="DXBV01000047">
    <property type="protein sequence ID" value="HIZ30596.1"/>
    <property type="molecule type" value="Genomic_DNA"/>
</dbReference>
<keyword evidence="1" id="KW-0472">Membrane</keyword>
<feature type="transmembrane region" description="Helical" evidence="1">
    <location>
        <begin position="6"/>
        <end position="22"/>
    </location>
</feature>
<feature type="transmembrane region" description="Helical" evidence="1">
    <location>
        <begin position="261"/>
        <end position="278"/>
    </location>
</feature>
<feature type="transmembrane region" description="Helical" evidence="1">
    <location>
        <begin position="59"/>
        <end position="77"/>
    </location>
</feature>
<dbReference type="GO" id="GO:0005886">
    <property type="term" value="C:plasma membrane"/>
    <property type="evidence" value="ECO:0007669"/>
    <property type="project" value="TreeGrafter"/>
</dbReference>
<dbReference type="PANTHER" id="PTHR30354">
    <property type="entry name" value="GNT FAMILY GLUCONATE TRANSPORTER"/>
    <property type="match status" value="1"/>
</dbReference>
<proteinExistence type="predicted"/>
<feature type="transmembrane region" description="Helical" evidence="1">
    <location>
        <begin position="290"/>
        <end position="313"/>
    </location>
</feature>
<feature type="transmembrane region" description="Helical" evidence="1">
    <location>
        <begin position="176"/>
        <end position="198"/>
    </location>
</feature>
<gene>
    <name evidence="2" type="ORF">H9813_05100</name>
</gene>